<dbReference type="GO" id="GO:0005868">
    <property type="term" value="C:cytoplasmic dynein complex"/>
    <property type="evidence" value="ECO:0007669"/>
    <property type="project" value="InterPro"/>
</dbReference>
<evidence type="ECO:0000256" key="10">
    <source>
        <dbReference type="ARBA" id="ARBA00022989"/>
    </source>
</evidence>
<dbReference type="SUPFAM" id="SSF52540">
    <property type="entry name" value="P-loop containing nucleoside triphosphate hydrolases"/>
    <property type="match status" value="1"/>
</dbReference>
<keyword evidence="5" id="KW-0963">Cytoplasm</keyword>
<feature type="transmembrane region" description="Helical" evidence="17">
    <location>
        <begin position="713"/>
        <end position="733"/>
    </location>
</feature>
<evidence type="ECO:0000256" key="17">
    <source>
        <dbReference type="SAM" id="Phobius"/>
    </source>
</evidence>
<evidence type="ECO:0000256" key="11">
    <source>
        <dbReference type="ARBA" id="ARBA00023017"/>
    </source>
</evidence>
<keyword evidence="13" id="KW-0505">Motor protein</keyword>
<dbReference type="PANTHER" id="PTHR12688:SF2">
    <property type="entry name" value="CYTOPLASMIC DYNEIN 1 LIGHT INTERMEDIATE CHAIN 1"/>
    <property type="match status" value="1"/>
</dbReference>
<feature type="region of interest" description="Disordered" evidence="16">
    <location>
        <begin position="266"/>
        <end position="286"/>
    </location>
</feature>
<dbReference type="GO" id="GO:0045504">
    <property type="term" value="F:dynein heavy chain binding"/>
    <property type="evidence" value="ECO:0007669"/>
    <property type="project" value="TreeGrafter"/>
</dbReference>
<keyword evidence="9" id="KW-0067">ATP-binding</keyword>
<feature type="compositionally biased region" description="Gly residues" evidence="16">
    <location>
        <begin position="518"/>
        <end position="537"/>
    </location>
</feature>
<evidence type="ECO:0000256" key="2">
    <source>
        <dbReference type="ARBA" id="ARBA00004245"/>
    </source>
</evidence>
<keyword evidence="11" id="KW-0243">Dynein</keyword>
<keyword evidence="7" id="KW-0493">Microtubule</keyword>
<dbReference type="Proteomes" id="UP000011518">
    <property type="component" value="Unassembled WGS sequence"/>
</dbReference>
<evidence type="ECO:0000313" key="20">
    <source>
        <dbReference type="Proteomes" id="UP000011518"/>
    </source>
</evidence>
<evidence type="ECO:0000256" key="7">
    <source>
        <dbReference type="ARBA" id="ARBA00022701"/>
    </source>
</evidence>
<keyword evidence="20" id="KW-1185">Reference proteome</keyword>
<dbReference type="FunCoup" id="L9JBL5">
    <property type="interactions" value="1584"/>
</dbReference>
<comment type="subcellular location">
    <subcellularLocation>
        <location evidence="2">Cytoplasm</location>
        <location evidence="2">Cytoskeleton</location>
    </subcellularLocation>
    <subcellularLocation>
        <location evidence="1">Membrane</location>
        <topology evidence="1">Multi-pass membrane protein</topology>
    </subcellularLocation>
</comment>
<dbReference type="Pfam" id="PF01284">
    <property type="entry name" value="MARVEL"/>
    <property type="match status" value="1"/>
</dbReference>
<dbReference type="GO" id="GO:0005524">
    <property type="term" value="F:ATP binding"/>
    <property type="evidence" value="ECO:0007669"/>
    <property type="project" value="UniProtKB-KW"/>
</dbReference>
<dbReference type="GO" id="GO:0007018">
    <property type="term" value="P:microtubule-based movement"/>
    <property type="evidence" value="ECO:0007669"/>
    <property type="project" value="InterPro"/>
</dbReference>
<reference evidence="20" key="2">
    <citation type="journal article" date="2013" name="Nat. Commun.">
        <title>Genome of the Chinese tree shrew.</title>
        <authorList>
            <person name="Fan Y."/>
            <person name="Huang Z.Y."/>
            <person name="Cao C.C."/>
            <person name="Chen C.S."/>
            <person name="Chen Y.X."/>
            <person name="Fan D.D."/>
            <person name="He J."/>
            <person name="Hou H.L."/>
            <person name="Hu L."/>
            <person name="Hu X.T."/>
            <person name="Jiang X.T."/>
            <person name="Lai R."/>
            <person name="Lang Y.S."/>
            <person name="Liang B."/>
            <person name="Liao S.G."/>
            <person name="Mu D."/>
            <person name="Ma Y.Y."/>
            <person name="Niu Y.Y."/>
            <person name="Sun X.Q."/>
            <person name="Xia J.Q."/>
            <person name="Xiao J."/>
            <person name="Xiong Z.Q."/>
            <person name="Xu L."/>
            <person name="Yang L."/>
            <person name="Zhang Y."/>
            <person name="Zhao W."/>
            <person name="Zhao X.D."/>
            <person name="Zheng Y.T."/>
            <person name="Zhou J.M."/>
            <person name="Zhu Y.B."/>
            <person name="Zhang G.J."/>
            <person name="Wang J."/>
            <person name="Yao Y.G."/>
        </authorList>
    </citation>
    <scope>NUCLEOTIDE SEQUENCE [LARGE SCALE GENOMIC DNA]</scope>
</reference>
<proteinExistence type="inferred from homology"/>
<evidence type="ECO:0000259" key="18">
    <source>
        <dbReference type="PROSITE" id="PS51225"/>
    </source>
</evidence>
<dbReference type="GO" id="GO:0005874">
    <property type="term" value="C:microtubule"/>
    <property type="evidence" value="ECO:0007669"/>
    <property type="project" value="UniProtKB-KW"/>
</dbReference>
<sequence>MVPGDRHGCLHCLGVVGRLGLFFPVSCKGCRLGFQPSGHGVIFCLDCAESARRGDPIYSARLEREDGNCKWSCILSEVSTRSRSKLPAGKNVLLLVIMAPAFLPKLISPSPLLLVRASYGFVLARVTKYHPFCVMGLPIGEDGAGKTSLIRKIQGIEEYKKGRGLEYLYLNVHDEDRDDQTRCNVWILDGDLYHKGLLKFSLDGVSLKDTLITLVVDMSKPWTALDSLQKWASVVREHIDKLKIPPEEMKEMEQKLIRDFQEYVEPGDDFPASPQRRSTTSQEDRDDSVVLPLGADTLTHNLGIPVLVVCTKCDAISVLEKEHDYRDEHFDFIQSHIRKFCLQYGAALIYTSVKENKNIDLVYKYIVQKLYGFPYKIPAVVVEKDAVFIPAGWDNDKKIGILHENFQTLKAEDNFEDIITKPPVRKFVHEKEIMAEDDQVFLMKLQDASPRVPGGSPRTPNRSVSSNVASVSPIPAGSKKIDPNMKGICICCFFIAGATSEGVLANFFNSLLSKKTGSPGGPGVGAGSPGGGAGGASSGLPPCAKKPAEQKPAREGFAGVPVPLRPSAGRNGAWQLVTVTASSLRSTTEATPGSRGVQSRIAAFIFRGRLPGNRLGLQGFHLLLSLLAFICEEVVSQCTLCGGLYFFEFVSCSASLLSLLILIVYCTPVYDKVDAVKVKSSDFYITLGTGVVFLLASIIFVSTHDRTSTEYAATVFGFIASFMFLFDFVFMCLEKRKESPLRKTENTSRTETLTEPLNA</sequence>
<dbReference type="Gene3D" id="3.40.50.300">
    <property type="entry name" value="P-loop containing nucleotide triphosphate hydrolases"/>
    <property type="match status" value="1"/>
</dbReference>
<accession>L9JBL5</accession>
<evidence type="ECO:0000256" key="15">
    <source>
        <dbReference type="PROSITE-ProRule" id="PRU00581"/>
    </source>
</evidence>
<keyword evidence="14" id="KW-0206">Cytoskeleton</keyword>
<feature type="compositionally biased region" description="Low complexity" evidence="16">
    <location>
        <begin position="463"/>
        <end position="472"/>
    </location>
</feature>
<dbReference type="InParanoid" id="L9JBL5"/>
<dbReference type="PROSITE" id="PS51225">
    <property type="entry name" value="MARVEL"/>
    <property type="match status" value="1"/>
</dbReference>
<evidence type="ECO:0000313" key="19">
    <source>
        <dbReference type="EMBL" id="ELW47941.1"/>
    </source>
</evidence>
<evidence type="ECO:0000256" key="4">
    <source>
        <dbReference type="ARBA" id="ARBA00022448"/>
    </source>
</evidence>
<keyword evidence="4" id="KW-0813">Transport</keyword>
<evidence type="ECO:0000256" key="14">
    <source>
        <dbReference type="ARBA" id="ARBA00023212"/>
    </source>
</evidence>
<name>L9JBL5_TUPCH</name>
<keyword evidence="8" id="KW-0547">Nucleotide-binding</keyword>
<dbReference type="AlphaFoldDB" id="L9JBL5"/>
<evidence type="ECO:0000256" key="8">
    <source>
        <dbReference type="ARBA" id="ARBA00022741"/>
    </source>
</evidence>
<protein>
    <submittedName>
        <fullName evidence="19">Cytoplasmic dynein 1 light intermediate chain 1</fullName>
    </submittedName>
</protein>
<dbReference type="PANTHER" id="PTHR12688">
    <property type="entry name" value="DYNEIN LIGHT INTERMEDIATE CHAIN"/>
    <property type="match status" value="1"/>
</dbReference>
<evidence type="ECO:0000256" key="5">
    <source>
        <dbReference type="ARBA" id="ARBA00022490"/>
    </source>
</evidence>
<feature type="transmembrane region" description="Helical" evidence="17">
    <location>
        <begin position="682"/>
        <end position="701"/>
    </location>
</feature>
<evidence type="ECO:0000256" key="12">
    <source>
        <dbReference type="ARBA" id="ARBA00023136"/>
    </source>
</evidence>
<evidence type="ECO:0000256" key="3">
    <source>
        <dbReference type="ARBA" id="ARBA00006831"/>
    </source>
</evidence>
<dbReference type="GO" id="GO:0000226">
    <property type="term" value="P:microtubule cytoskeleton organization"/>
    <property type="evidence" value="ECO:0007669"/>
    <property type="project" value="TreeGrafter"/>
</dbReference>
<keyword evidence="6 15" id="KW-0812">Transmembrane</keyword>
<evidence type="ECO:0000256" key="16">
    <source>
        <dbReference type="SAM" id="MobiDB-lite"/>
    </source>
</evidence>
<dbReference type="InterPro" id="IPR008467">
    <property type="entry name" value="Dynein1_light_intermed_chain"/>
</dbReference>
<dbReference type="GO" id="GO:0016020">
    <property type="term" value="C:membrane"/>
    <property type="evidence" value="ECO:0007669"/>
    <property type="project" value="UniProtKB-SubCell"/>
</dbReference>
<dbReference type="STRING" id="246437.L9JBL5"/>
<keyword evidence="10 17" id="KW-1133">Transmembrane helix</keyword>
<reference evidence="20" key="1">
    <citation type="submission" date="2012-07" db="EMBL/GenBank/DDBJ databases">
        <title>Genome of the Chinese tree shrew, a rising model animal genetically related to primates.</title>
        <authorList>
            <person name="Zhang G."/>
            <person name="Fan Y."/>
            <person name="Yao Y."/>
            <person name="Huang Z."/>
        </authorList>
    </citation>
    <scope>NUCLEOTIDE SEQUENCE [LARGE SCALE GENOMIC DNA]</scope>
</reference>
<evidence type="ECO:0000256" key="6">
    <source>
        <dbReference type="ARBA" id="ARBA00022692"/>
    </source>
</evidence>
<dbReference type="InterPro" id="IPR022780">
    <property type="entry name" value="Dynein_light_int_chain"/>
</dbReference>
<dbReference type="Pfam" id="PF05783">
    <property type="entry name" value="DLIC"/>
    <property type="match status" value="2"/>
</dbReference>
<feature type="transmembrane region" description="Helical" evidence="17">
    <location>
        <begin position="644"/>
        <end position="670"/>
    </location>
</feature>
<dbReference type="GO" id="GO:0005813">
    <property type="term" value="C:centrosome"/>
    <property type="evidence" value="ECO:0007669"/>
    <property type="project" value="TreeGrafter"/>
</dbReference>
<keyword evidence="12 15" id="KW-0472">Membrane</keyword>
<evidence type="ECO:0000256" key="13">
    <source>
        <dbReference type="ARBA" id="ARBA00023175"/>
    </source>
</evidence>
<dbReference type="InterPro" id="IPR027417">
    <property type="entry name" value="P-loop_NTPase"/>
</dbReference>
<feature type="domain" description="MARVEL" evidence="18">
    <location>
        <begin position="609"/>
        <end position="736"/>
    </location>
</feature>
<evidence type="ECO:0000256" key="1">
    <source>
        <dbReference type="ARBA" id="ARBA00004141"/>
    </source>
</evidence>
<dbReference type="InterPro" id="IPR008253">
    <property type="entry name" value="Marvel"/>
</dbReference>
<evidence type="ECO:0000256" key="9">
    <source>
        <dbReference type="ARBA" id="ARBA00022840"/>
    </source>
</evidence>
<gene>
    <name evidence="19" type="ORF">TREES_T100007915</name>
</gene>
<feature type="region of interest" description="Disordered" evidence="16">
    <location>
        <begin position="449"/>
        <end position="476"/>
    </location>
</feature>
<dbReference type="EMBL" id="KB321084">
    <property type="protein sequence ID" value="ELW47941.1"/>
    <property type="molecule type" value="Genomic_DNA"/>
</dbReference>
<organism evidence="19 20">
    <name type="scientific">Tupaia chinensis</name>
    <name type="common">Chinese tree shrew</name>
    <name type="synonym">Tupaia belangeri chinensis</name>
    <dbReference type="NCBI Taxonomy" id="246437"/>
    <lineage>
        <taxon>Eukaryota</taxon>
        <taxon>Metazoa</taxon>
        <taxon>Chordata</taxon>
        <taxon>Craniata</taxon>
        <taxon>Vertebrata</taxon>
        <taxon>Euteleostomi</taxon>
        <taxon>Mammalia</taxon>
        <taxon>Eutheria</taxon>
        <taxon>Euarchontoglires</taxon>
        <taxon>Scandentia</taxon>
        <taxon>Tupaiidae</taxon>
        <taxon>Tupaia</taxon>
    </lineage>
</organism>
<feature type="region of interest" description="Disordered" evidence="16">
    <location>
        <begin position="518"/>
        <end position="548"/>
    </location>
</feature>
<comment type="similarity">
    <text evidence="3">Belongs to the dynein light intermediate chain family.</text>
</comment>